<dbReference type="AlphaFoldDB" id="A0A085M2X9"/>
<evidence type="ECO:0000256" key="10">
    <source>
        <dbReference type="SAM" id="MobiDB-lite"/>
    </source>
</evidence>
<dbReference type="Pfam" id="PF00110">
    <property type="entry name" value="wnt"/>
    <property type="match status" value="1"/>
</dbReference>
<evidence type="ECO:0000256" key="3">
    <source>
        <dbReference type="ARBA" id="ARBA00022473"/>
    </source>
</evidence>
<feature type="region of interest" description="Disordered" evidence="10">
    <location>
        <begin position="381"/>
        <end position="407"/>
    </location>
</feature>
<evidence type="ECO:0000256" key="7">
    <source>
        <dbReference type="ARBA" id="ARBA00023157"/>
    </source>
</evidence>
<evidence type="ECO:0000256" key="4">
    <source>
        <dbReference type="ARBA" id="ARBA00022525"/>
    </source>
</evidence>
<evidence type="ECO:0000256" key="6">
    <source>
        <dbReference type="ARBA" id="ARBA00022687"/>
    </source>
</evidence>
<dbReference type="GO" id="GO:0030182">
    <property type="term" value="P:neuron differentiation"/>
    <property type="evidence" value="ECO:0007669"/>
    <property type="project" value="TreeGrafter"/>
</dbReference>
<feature type="compositionally biased region" description="Low complexity" evidence="10">
    <location>
        <begin position="395"/>
        <end position="407"/>
    </location>
</feature>
<comment type="subcellular location">
    <subcellularLocation>
        <location evidence="1 9">Secreted</location>
        <location evidence="1 9">Extracellular space</location>
        <location evidence="1 9">Extracellular matrix</location>
    </subcellularLocation>
</comment>
<keyword evidence="7" id="KW-1015">Disulfide bond</keyword>
<proteinExistence type="inferred from homology"/>
<dbReference type="SMART" id="SM00097">
    <property type="entry name" value="WNT1"/>
    <property type="match status" value="1"/>
</dbReference>
<dbReference type="GO" id="GO:0005615">
    <property type="term" value="C:extracellular space"/>
    <property type="evidence" value="ECO:0007669"/>
    <property type="project" value="TreeGrafter"/>
</dbReference>
<reference evidence="11 12" key="1">
    <citation type="journal article" date="2014" name="Nat. Genet.">
        <title>Genome and transcriptome of the porcine whipworm Trichuris suis.</title>
        <authorList>
            <person name="Jex A.R."/>
            <person name="Nejsum P."/>
            <person name="Schwarz E.M."/>
            <person name="Hu L."/>
            <person name="Young N.D."/>
            <person name="Hall R.S."/>
            <person name="Korhonen P.K."/>
            <person name="Liao S."/>
            <person name="Thamsborg S."/>
            <person name="Xia J."/>
            <person name="Xu P."/>
            <person name="Wang S."/>
            <person name="Scheerlinck J.P."/>
            <person name="Hofmann A."/>
            <person name="Sternberg P.W."/>
            <person name="Wang J."/>
            <person name="Gasser R.B."/>
        </authorList>
    </citation>
    <scope>NUCLEOTIDE SEQUENCE [LARGE SCALE GENOMIC DNA]</scope>
    <source>
        <strain evidence="11">DCEP-RM93M</strain>
    </source>
</reference>
<dbReference type="GO" id="GO:0005109">
    <property type="term" value="F:frizzled binding"/>
    <property type="evidence" value="ECO:0007669"/>
    <property type="project" value="TreeGrafter"/>
</dbReference>
<keyword evidence="3 9" id="KW-0217">Developmental protein</keyword>
<gene>
    <name evidence="11" type="ORF">M513_07454</name>
</gene>
<dbReference type="GO" id="GO:0005125">
    <property type="term" value="F:cytokine activity"/>
    <property type="evidence" value="ECO:0007669"/>
    <property type="project" value="TreeGrafter"/>
</dbReference>
<keyword evidence="4" id="KW-0964">Secreted</keyword>
<dbReference type="InterPro" id="IPR018161">
    <property type="entry name" value="Wnt_CS"/>
</dbReference>
<dbReference type="PROSITE" id="PS00246">
    <property type="entry name" value="WNT1"/>
    <property type="match status" value="1"/>
</dbReference>
<keyword evidence="12" id="KW-1185">Reference proteome</keyword>
<evidence type="ECO:0000313" key="12">
    <source>
        <dbReference type="Proteomes" id="UP000030764"/>
    </source>
</evidence>
<keyword evidence="6 9" id="KW-0879">Wnt signaling pathway</keyword>
<evidence type="ECO:0000256" key="1">
    <source>
        <dbReference type="ARBA" id="ARBA00004498"/>
    </source>
</evidence>
<dbReference type="CDD" id="cd19343">
    <property type="entry name" value="Wnt_Wnt11"/>
    <property type="match status" value="1"/>
</dbReference>
<comment type="function">
    <text evidence="9">Ligand for members of the frizzled family of seven transmembrane receptors.</text>
</comment>
<keyword evidence="8" id="KW-0449">Lipoprotein</keyword>
<dbReference type="GO" id="GO:0060070">
    <property type="term" value="P:canonical Wnt signaling pathway"/>
    <property type="evidence" value="ECO:0007669"/>
    <property type="project" value="TreeGrafter"/>
</dbReference>
<dbReference type="EMBL" id="KL363237">
    <property type="protein sequence ID" value="KFD51575.1"/>
    <property type="molecule type" value="Genomic_DNA"/>
</dbReference>
<organism evidence="11 12">
    <name type="scientific">Trichuris suis</name>
    <name type="common">pig whipworm</name>
    <dbReference type="NCBI Taxonomy" id="68888"/>
    <lineage>
        <taxon>Eukaryota</taxon>
        <taxon>Metazoa</taxon>
        <taxon>Ecdysozoa</taxon>
        <taxon>Nematoda</taxon>
        <taxon>Enoplea</taxon>
        <taxon>Dorylaimia</taxon>
        <taxon>Trichinellida</taxon>
        <taxon>Trichuridae</taxon>
        <taxon>Trichuris</taxon>
    </lineage>
</organism>
<dbReference type="GO" id="GO:0045165">
    <property type="term" value="P:cell fate commitment"/>
    <property type="evidence" value="ECO:0007669"/>
    <property type="project" value="TreeGrafter"/>
</dbReference>
<evidence type="ECO:0000313" key="11">
    <source>
        <dbReference type="EMBL" id="KFD51575.1"/>
    </source>
</evidence>
<evidence type="ECO:0000256" key="2">
    <source>
        <dbReference type="ARBA" id="ARBA00005683"/>
    </source>
</evidence>
<protein>
    <recommendedName>
        <fullName evidence="9">Protein Wnt</fullName>
    </recommendedName>
</protein>
<dbReference type="PANTHER" id="PTHR12027:SF102">
    <property type="entry name" value="PROTEIN WNT"/>
    <property type="match status" value="1"/>
</dbReference>
<dbReference type="PRINTS" id="PR01349">
    <property type="entry name" value="WNTPROTEIN"/>
</dbReference>
<comment type="similarity">
    <text evidence="2 9">Belongs to the Wnt family.</text>
</comment>
<name>A0A085M2X9_9BILA</name>
<dbReference type="Proteomes" id="UP000030764">
    <property type="component" value="Unassembled WGS sequence"/>
</dbReference>
<keyword evidence="5" id="KW-0272">Extracellular matrix</keyword>
<evidence type="ECO:0000256" key="8">
    <source>
        <dbReference type="ARBA" id="ARBA00023288"/>
    </source>
</evidence>
<dbReference type="InterPro" id="IPR005817">
    <property type="entry name" value="Wnt"/>
</dbReference>
<accession>A0A085M2X9</accession>
<evidence type="ECO:0000256" key="5">
    <source>
        <dbReference type="ARBA" id="ARBA00022530"/>
    </source>
</evidence>
<dbReference type="PANTHER" id="PTHR12027">
    <property type="entry name" value="WNT RELATED"/>
    <property type="match status" value="1"/>
</dbReference>
<sequence length="740" mass="83420">MIASTSGSTECSDPPSYTFYSWKRLKGVAVALLQTEQHVKQLKEEIESRLNSRRTVDALFCQVEHGRSSLKQLSVFLERQRNSVKASSNRLHQVRCSLEQKRATIDRLEVEIERDRVGHDEKLRDYIAHRYKRSRFLFFFCKFIHRRCVPPCHRATSLGERSTYPQAQGNDQPSWRNFCRPKNGNAGSVPYGRLTLPPNHYSYVCKIDKKNFAPSQNGINNCTPFLCLHTQTSKPRCGCNPLYRIVGLHLPDAEKYIKVTHPPVGHSHMEVSTALGHTAQLVSVLSRIFNLPLRYPIRLFGSRSAVWDPYMRSESGPRAHIFPLFSRHQDKLMFEYGVFLLNKNIAQLRRSLGLPTSDLRCTLANVALLLEHLTEVPLDSDASSSSLRPPMSPASSQGSWSTTGTWTSENSRGIRSVGANSQWIVQPISVDRSCSLPLLYQHVVAEACNGGLFDRELNNDPSTAPLADDSIGQQHSEGKFFAGCPDVLHWALGHGKQIWNQSYHCPRHRAERKRYGLIGAQTKLCKRHADLMPIIMKAASLTVTVCQQQFKDNRWNCSSVKYVPKLTPDLTKGTREQALVYALSAAAVTHGIAKACSSGLIAYCPCGNVADDFKEQNYVRRGCSDNIQYGQKVSKEWTKLSRPKMQGKQRFNGNRNRRLFRHDTDDSVYAKGDSDLFYVHQEEEAALTPQARMNQHNNRVGRNVIGQMLETKCKCHGVSGACNLKTCWKVLPPLSHVGAA</sequence>
<evidence type="ECO:0000256" key="9">
    <source>
        <dbReference type="RuleBase" id="RU003500"/>
    </source>
</evidence>